<dbReference type="GO" id="GO:0004364">
    <property type="term" value="F:glutathione transferase activity"/>
    <property type="evidence" value="ECO:0007669"/>
    <property type="project" value="TreeGrafter"/>
</dbReference>
<protein>
    <recommendedName>
        <fullName evidence="9">Glutathione S-transferase</fullName>
    </recommendedName>
</protein>
<dbReference type="PANTHER" id="PTHR11571:SF252">
    <property type="entry name" value="GLUTATHIONE S-TRANSFERASE"/>
    <property type="match status" value="1"/>
</dbReference>
<evidence type="ECO:0000259" key="1">
    <source>
        <dbReference type="PROSITE" id="PS50404"/>
    </source>
</evidence>
<comment type="caution">
    <text evidence="3">The sequence shown here is derived from an EMBL/GenBank/DDBJ whole genome shotgun (WGS) entry which is preliminary data.</text>
</comment>
<evidence type="ECO:0000259" key="2">
    <source>
        <dbReference type="PROSITE" id="PS50405"/>
    </source>
</evidence>
<dbReference type="EMBL" id="QUSZ01004664">
    <property type="protein sequence ID" value="RHY13225.1"/>
    <property type="molecule type" value="Genomic_DNA"/>
</dbReference>
<dbReference type="InterPro" id="IPR010987">
    <property type="entry name" value="Glutathione-S-Trfase_C-like"/>
</dbReference>
<accession>A0A397AZJ4</accession>
<reference evidence="6 7" key="1">
    <citation type="submission" date="2018-08" db="EMBL/GenBank/DDBJ databases">
        <title>Aphanomyces genome sequencing and annotation.</title>
        <authorList>
            <person name="Minardi D."/>
            <person name="Oidtmann B."/>
            <person name="Van Der Giezen M."/>
            <person name="Studholme D.J."/>
        </authorList>
    </citation>
    <scope>NUCLEOTIDE SEQUENCE [LARGE SCALE GENOMIC DNA]</scope>
    <source>
        <strain evidence="5 7">Da</strain>
        <strain evidence="3 6">Kv</strain>
        <strain evidence="4 8">Sv</strain>
    </source>
</reference>
<proteinExistence type="predicted"/>
<dbReference type="InterPro" id="IPR004045">
    <property type="entry name" value="Glutathione_S-Trfase_N"/>
</dbReference>
<dbReference type="VEuPathDB" id="FungiDB:H257_10272"/>
<dbReference type="Pfam" id="PF02798">
    <property type="entry name" value="GST_N"/>
    <property type="match status" value="1"/>
</dbReference>
<evidence type="ECO:0000313" key="5">
    <source>
        <dbReference type="EMBL" id="RHZ20811.1"/>
    </source>
</evidence>
<dbReference type="Gene3D" id="1.20.1050.10">
    <property type="match status" value="1"/>
</dbReference>
<dbReference type="InterPro" id="IPR036249">
    <property type="entry name" value="Thioredoxin-like_sf"/>
</dbReference>
<dbReference type="AlphaFoldDB" id="A0A397AZJ4"/>
<evidence type="ECO:0000313" key="7">
    <source>
        <dbReference type="Proteomes" id="UP000285430"/>
    </source>
</evidence>
<evidence type="ECO:0000313" key="3">
    <source>
        <dbReference type="EMBL" id="RHY13225.1"/>
    </source>
</evidence>
<evidence type="ECO:0000313" key="8">
    <source>
        <dbReference type="Proteomes" id="UP000285712"/>
    </source>
</evidence>
<dbReference type="Proteomes" id="UP000285712">
    <property type="component" value="Unassembled WGS sequence"/>
</dbReference>
<name>A0A397AZJ4_APHAT</name>
<dbReference type="Proteomes" id="UP000285430">
    <property type="component" value="Unassembled WGS sequence"/>
</dbReference>
<dbReference type="CDD" id="cd03192">
    <property type="entry name" value="GST_C_Sigma_like"/>
    <property type="match status" value="1"/>
</dbReference>
<dbReference type="PROSITE" id="PS50404">
    <property type="entry name" value="GST_NTER"/>
    <property type="match status" value="1"/>
</dbReference>
<dbReference type="InterPro" id="IPR004046">
    <property type="entry name" value="GST_C"/>
</dbReference>
<dbReference type="SFLD" id="SFLDS00019">
    <property type="entry name" value="Glutathione_Transferase_(cytos"/>
    <property type="match status" value="1"/>
</dbReference>
<dbReference type="Gene3D" id="3.40.30.10">
    <property type="entry name" value="Glutaredoxin"/>
    <property type="match status" value="1"/>
</dbReference>
<dbReference type="GO" id="GO:0006749">
    <property type="term" value="P:glutathione metabolic process"/>
    <property type="evidence" value="ECO:0007669"/>
    <property type="project" value="TreeGrafter"/>
</dbReference>
<dbReference type="InterPro" id="IPR040079">
    <property type="entry name" value="Glutathione_S-Trfase"/>
</dbReference>
<dbReference type="FunFam" id="3.40.30.10:FF:000035">
    <property type="entry name" value="hematopoietic prostaglandin D synthase"/>
    <property type="match status" value="1"/>
</dbReference>
<dbReference type="SUPFAM" id="SSF47616">
    <property type="entry name" value="GST C-terminal domain-like"/>
    <property type="match status" value="1"/>
</dbReference>
<evidence type="ECO:0000313" key="4">
    <source>
        <dbReference type="EMBL" id="RHY87190.1"/>
    </source>
</evidence>
<dbReference type="Pfam" id="PF14497">
    <property type="entry name" value="GST_C_3"/>
    <property type="match status" value="1"/>
</dbReference>
<dbReference type="PANTHER" id="PTHR11571">
    <property type="entry name" value="GLUTATHIONE S-TRANSFERASE"/>
    <property type="match status" value="1"/>
</dbReference>
<dbReference type="EMBL" id="QUTH01003229">
    <property type="protein sequence ID" value="RHZ20811.1"/>
    <property type="molecule type" value="Genomic_DNA"/>
</dbReference>
<dbReference type="SUPFAM" id="SSF52833">
    <property type="entry name" value="Thioredoxin-like"/>
    <property type="match status" value="1"/>
</dbReference>
<feature type="domain" description="GST N-terminal" evidence="1">
    <location>
        <begin position="3"/>
        <end position="80"/>
    </location>
</feature>
<dbReference type="SFLD" id="SFLDG00363">
    <property type="entry name" value="AMPS_(cytGST):_Alpha-__Mu-__Pi"/>
    <property type="match status" value="1"/>
</dbReference>
<dbReference type="CDD" id="cd03039">
    <property type="entry name" value="GST_N_Sigma_like"/>
    <property type="match status" value="1"/>
</dbReference>
<dbReference type="SFLD" id="SFLDG01205">
    <property type="entry name" value="AMPS.1"/>
    <property type="match status" value="1"/>
</dbReference>
<feature type="domain" description="GST C-terminal" evidence="2">
    <location>
        <begin position="83"/>
        <end position="210"/>
    </location>
</feature>
<evidence type="ECO:0008006" key="9">
    <source>
        <dbReference type="Google" id="ProtNLM"/>
    </source>
</evidence>
<dbReference type="Proteomes" id="UP000265427">
    <property type="component" value="Unassembled WGS sequence"/>
</dbReference>
<gene>
    <name evidence="4" type="ORF">DYB35_005408</name>
    <name evidence="3" type="ORF">DYB36_007662</name>
    <name evidence="5" type="ORF">DYB37_004861</name>
</gene>
<dbReference type="EMBL" id="QUTG01004789">
    <property type="protein sequence ID" value="RHY87190.1"/>
    <property type="molecule type" value="Genomic_DNA"/>
</dbReference>
<evidence type="ECO:0000313" key="6">
    <source>
        <dbReference type="Proteomes" id="UP000265427"/>
    </source>
</evidence>
<sequence>MNHHLKVTYFDIAGRAETTRLALTIAGVPFEDERVSRGQWQALKASFPFRQLPVLTVDGQVLCQSHAIARYVGCLTGLYPTENRLLACRVDEITDYVEDIMHKVYPTVHESDPGRTKAMRMKLATVTFPEMFGLLEARLTSSGAAGPWFLSGITLADLDVYNLVRMMKSGVLDHIPVNICSDYPKMMTIFNAVASHPAVAAWNKAHTKVA</sequence>
<dbReference type="InterPro" id="IPR050213">
    <property type="entry name" value="GST_superfamily"/>
</dbReference>
<dbReference type="PROSITE" id="PS50405">
    <property type="entry name" value="GST_CTER"/>
    <property type="match status" value="1"/>
</dbReference>
<dbReference type="InterPro" id="IPR036282">
    <property type="entry name" value="Glutathione-S-Trfase_C_sf"/>
</dbReference>
<organism evidence="3 6">
    <name type="scientific">Aphanomyces astaci</name>
    <name type="common">Crayfish plague agent</name>
    <dbReference type="NCBI Taxonomy" id="112090"/>
    <lineage>
        <taxon>Eukaryota</taxon>
        <taxon>Sar</taxon>
        <taxon>Stramenopiles</taxon>
        <taxon>Oomycota</taxon>
        <taxon>Saprolegniomycetes</taxon>
        <taxon>Saprolegniales</taxon>
        <taxon>Verrucalvaceae</taxon>
        <taxon>Aphanomyces</taxon>
    </lineage>
</organism>